<dbReference type="Proteomes" id="UP001469553">
    <property type="component" value="Unassembled WGS sequence"/>
</dbReference>
<gene>
    <name evidence="2" type="ORF">AMECASPLE_034964</name>
</gene>
<proteinExistence type="predicted"/>
<sequence>MIVSIFFHIVAQCWSSAPSALHVLDVLLLLHNRYNNFIIYSAYRHHQQKSVNYPFILMPGNGGGSGMSSPCNRWVAGLNPCSVCLSRCVLRQDTSPTLPADDGQMAALPLSVCPKAAVATK</sequence>
<accession>A0ABV0Z709</accession>
<feature type="signal peptide" evidence="1">
    <location>
        <begin position="1"/>
        <end position="15"/>
    </location>
</feature>
<keyword evidence="3" id="KW-1185">Reference proteome</keyword>
<organism evidence="2 3">
    <name type="scientific">Ameca splendens</name>
    <dbReference type="NCBI Taxonomy" id="208324"/>
    <lineage>
        <taxon>Eukaryota</taxon>
        <taxon>Metazoa</taxon>
        <taxon>Chordata</taxon>
        <taxon>Craniata</taxon>
        <taxon>Vertebrata</taxon>
        <taxon>Euteleostomi</taxon>
        <taxon>Actinopterygii</taxon>
        <taxon>Neopterygii</taxon>
        <taxon>Teleostei</taxon>
        <taxon>Neoteleostei</taxon>
        <taxon>Acanthomorphata</taxon>
        <taxon>Ovalentaria</taxon>
        <taxon>Atherinomorphae</taxon>
        <taxon>Cyprinodontiformes</taxon>
        <taxon>Goodeidae</taxon>
        <taxon>Ameca</taxon>
    </lineage>
</organism>
<protein>
    <recommendedName>
        <fullName evidence="4">Secreted protein</fullName>
    </recommendedName>
</protein>
<evidence type="ECO:0000313" key="3">
    <source>
        <dbReference type="Proteomes" id="UP001469553"/>
    </source>
</evidence>
<keyword evidence="1" id="KW-0732">Signal</keyword>
<name>A0ABV0Z709_9TELE</name>
<evidence type="ECO:0000313" key="2">
    <source>
        <dbReference type="EMBL" id="MEQ2301351.1"/>
    </source>
</evidence>
<comment type="caution">
    <text evidence="2">The sequence shown here is derived from an EMBL/GenBank/DDBJ whole genome shotgun (WGS) entry which is preliminary data.</text>
</comment>
<reference evidence="2 3" key="1">
    <citation type="submission" date="2021-06" db="EMBL/GenBank/DDBJ databases">
        <authorList>
            <person name="Palmer J.M."/>
        </authorList>
    </citation>
    <scope>NUCLEOTIDE SEQUENCE [LARGE SCALE GENOMIC DNA]</scope>
    <source>
        <strain evidence="2 3">AS_MEX2019</strain>
        <tissue evidence="2">Muscle</tissue>
    </source>
</reference>
<feature type="chain" id="PRO_5046397662" description="Secreted protein" evidence="1">
    <location>
        <begin position="16"/>
        <end position="121"/>
    </location>
</feature>
<evidence type="ECO:0008006" key="4">
    <source>
        <dbReference type="Google" id="ProtNLM"/>
    </source>
</evidence>
<evidence type="ECO:0000256" key="1">
    <source>
        <dbReference type="SAM" id="SignalP"/>
    </source>
</evidence>
<dbReference type="EMBL" id="JAHRIP010052102">
    <property type="protein sequence ID" value="MEQ2301351.1"/>
    <property type="molecule type" value="Genomic_DNA"/>
</dbReference>